<dbReference type="InterPro" id="IPR014719">
    <property type="entry name" value="Ribosomal_bL12_C/ClpS-like"/>
</dbReference>
<dbReference type="Pfam" id="PF00542">
    <property type="entry name" value="Ribosomal_L12"/>
    <property type="match status" value="1"/>
</dbReference>
<evidence type="ECO:0000313" key="4">
    <source>
        <dbReference type="EMBL" id="SFG20127.1"/>
    </source>
</evidence>
<keyword evidence="4" id="KW-0687">Ribonucleoprotein</keyword>
<dbReference type="EMBL" id="JACBZA010000001">
    <property type="protein sequence ID" value="NYH83454.1"/>
    <property type="molecule type" value="Genomic_DNA"/>
</dbReference>
<dbReference type="STRING" id="504797.SAMN05421678_104298"/>
<reference evidence="4 5" key="1">
    <citation type="submission" date="2016-10" db="EMBL/GenBank/DDBJ databases">
        <authorList>
            <person name="de Groot N.N."/>
        </authorList>
    </citation>
    <scope>NUCLEOTIDE SEQUENCE [LARGE SCALE GENOMIC DNA]</scope>
    <source>
        <strain evidence="4 5">CPCC 202808</strain>
    </source>
</reference>
<accession>A0A1I2Q1K7</accession>
<evidence type="ECO:0000313" key="6">
    <source>
        <dbReference type="Proteomes" id="UP000533017"/>
    </source>
</evidence>
<protein>
    <submittedName>
        <fullName evidence="3 4">Ribosomal protein L7/L12</fullName>
    </submittedName>
</protein>
<evidence type="ECO:0000313" key="5">
    <source>
        <dbReference type="Proteomes" id="UP000199052"/>
    </source>
</evidence>
<dbReference type="EMBL" id="FOOI01000004">
    <property type="protein sequence ID" value="SFG20127.1"/>
    <property type="molecule type" value="Genomic_DNA"/>
</dbReference>
<sequence length="218" mass="22266">MNDVLLVILAGLAVLVGMVLFRRRGPGEDRAVPGGRPYAGSGLPGQPGQPGQARQAGQSGEPGHASETGQDVRSAASGQPARTGTARILNQPVDPMVVAVVVALVGQNKKVKAVKELRDSTRLGLADAKALVEAIAAGHRPPTVVLRGDAVDVTPPTAARGPHGSRGSQESPGPSPADLAGRARSLRSQGLENEAVQLVRAETGMGLADAQRFVRALG</sequence>
<evidence type="ECO:0000256" key="1">
    <source>
        <dbReference type="SAM" id="MobiDB-lite"/>
    </source>
</evidence>
<feature type="region of interest" description="Disordered" evidence="1">
    <location>
        <begin position="26"/>
        <end position="87"/>
    </location>
</feature>
<dbReference type="OrthoDB" id="5186438at2"/>
<evidence type="ECO:0000313" key="3">
    <source>
        <dbReference type="EMBL" id="NYH83454.1"/>
    </source>
</evidence>
<evidence type="ECO:0000259" key="2">
    <source>
        <dbReference type="Pfam" id="PF00542"/>
    </source>
</evidence>
<feature type="region of interest" description="Disordered" evidence="1">
    <location>
        <begin position="153"/>
        <end position="181"/>
    </location>
</feature>
<feature type="domain" description="Large ribosomal subunit protein bL12 C-terminal" evidence="2">
    <location>
        <begin position="99"/>
        <end position="135"/>
    </location>
</feature>
<dbReference type="GO" id="GO:0003735">
    <property type="term" value="F:structural constituent of ribosome"/>
    <property type="evidence" value="ECO:0007669"/>
    <property type="project" value="InterPro"/>
</dbReference>
<reference evidence="3 6" key="2">
    <citation type="submission" date="2020-07" db="EMBL/GenBank/DDBJ databases">
        <title>Sequencing the genomes of 1000 actinobacteria strains.</title>
        <authorList>
            <person name="Klenk H.-P."/>
        </authorList>
    </citation>
    <scope>NUCLEOTIDE SEQUENCE [LARGE SCALE GENOMIC DNA]</scope>
    <source>
        <strain evidence="3 6">DSM 45117</strain>
    </source>
</reference>
<dbReference type="Proteomes" id="UP000199052">
    <property type="component" value="Unassembled WGS sequence"/>
</dbReference>
<proteinExistence type="predicted"/>
<feature type="compositionally biased region" description="Polar residues" evidence="1">
    <location>
        <begin position="67"/>
        <end position="82"/>
    </location>
</feature>
<keyword evidence="6" id="KW-1185">Reference proteome</keyword>
<dbReference type="GO" id="GO:0006412">
    <property type="term" value="P:translation"/>
    <property type="evidence" value="ECO:0007669"/>
    <property type="project" value="InterPro"/>
</dbReference>
<dbReference type="AlphaFoldDB" id="A0A1I2Q1K7"/>
<feature type="compositionally biased region" description="Low complexity" evidence="1">
    <location>
        <begin position="39"/>
        <end position="59"/>
    </location>
</feature>
<dbReference type="Proteomes" id="UP000533017">
    <property type="component" value="Unassembled WGS sequence"/>
</dbReference>
<dbReference type="RefSeq" id="WP_092882754.1">
    <property type="nucleotide sequence ID" value="NZ_FOOI01000004.1"/>
</dbReference>
<gene>
    <name evidence="3" type="ORF">FHR37_002305</name>
    <name evidence="4" type="ORF">SAMN05421678_104298</name>
</gene>
<dbReference type="GO" id="GO:0005840">
    <property type="term" value="C:ribosome"/>
    <property type="evidence" value="ECO:0007669"/>
    <property type="project" value="UniProtKB-KW"/>
</dbReference>
<dbReference type="Gene3D" id="3.30.1390.10">
    <property type="match status" value="1"/>
</dbReference>
<name>A0A1I2Q1K7_9ACTN</name>
<keyword evidence="4" id="KW-0689">Ribosomal protein</keyword>
<organism evidence="4 5">
    <name type="scientific">Actinopolymorpha cephalotaxi</name>
    <dbReference type="NCBI Taxonomy" id="504797"/>
    <lineage>
        <taxon>Bacteria</taxon>
        <taxon>Bacillati</taxon>
        <taxon>Actinomycetota</taxon>
        <taxon>Actinomycetes</taxon>
        <taxon>Propionibacteriales</taxon>
        <taxon>Actinopolymorphaceae</taxon>
        <taxon>Actinopolymorpha</taxon>
    </lineage>
</organism>
<dbReference type="InterPro" id="IPR013823">
    <property type="entry name" value="Ribosomal_bL12_C"/>
</dbReference>